<name>A0A9X3PBP9_9ACTN</name>
<evidence type="ECO:0000256" key="1">
    <source>
        <dbReference type="ARBA" id="ARBA00004196"/>
    </source>
</evidence>
<comment type="caution">
    <text evidence="5">The sequence shown here is derived from an EMBL/GenBank/DDBJ whole genome shotgun (WGS) entry which is preliminary data.</text>
</comment>
<comment type="similarity">
    <text evidence="2">Belongs to the LppX/LprAFG lipoprotein family.</text>
</comment>
<dbReference type="Gene3D" id="2.50.20.20">
    <property type="match status" value="1"/>
</dbReference>
<evidence type="ECO:0000256" key="4">
    <source>
        <dbReference type="SAM" id="SignalP"/>
    </source>
</evidence>
<evidence type="ECO:0000313" key="6">
    <source>
        <dbReference type="Proteomes" id="UP001146067"/>
    </source>
</evidence>
<dbReference type="InterPro" id="IPR009830">
    <property type="entry name" value="LppX/LprAFG"/>
</dbReference>
<dbReference type="Proteomes" id="UP001146067">
    <property type="component" value="Unassembled WGS sequence"/>
</dbReference>
<dbReference type="EMBL" id="JAPZVP010000009">
    <property type="protein sequence ID" value="MDA1360608.1"/>
    <property type="molecule type" value="Genomic_DNA"/>
</dbReference>
<feature type="signal peptide" evidence="4">
    <location>
        <begin position="1"/>
        <end position="21"/>
    </location>
</feature>
<dbReference type="InterPro" id="IPR029046">
    <property type="entry name" value="LolA/LolB/LppX"/>
</dbReference>
<dbReference type="CDD" id="cd16334">
    <property type="entry name" value="LppX-like"/>
    <property type="match status" value="1"/>
</dbReference>
<evidence type="ECO:0000313" key="5">
    <source>
        <dbReference type="EMBL" id="MDA1360608.1"/>
    </source>
</evidence>
<keyword evidence="4" id="KW-0732">Signal</keyword>
<accession>A0A9X3PBP9</accession>
<dbReference type="SUPFAM" id="SSF89392">
    <property type="entry name" value="Prokaryotic lipoproteins and lipoprotein localization factors"/>
    <property type="match status" value="1"/>
</dbReference>
<evidence type="ECO:0000256" key="2">
    <source>
        <dbReference type="ARBA" id="ARBA00009194"/>
    </source>
</evidence>
<proteinExistence type="inferred from homology"/>
<dbReference type="RefSeq" id="WP_270110549.1">
    <property type="nucleotide sequence ID" value="NZ_JAPZVP010000009.1"/>
</dbReference>
<gene>
    <name evidence="5" type="ORF">O1R50_13310</name>
</gene>
<evidence type="ECO:0000256" key="3">
    <source>
        <dbReference type="ARBA" id="ARBA00022475"/>
    </source>
</evidence>
<keyword evidence="5" id="KW-0449">Lipoprotein</keyword>
<protein>
    <submittedName>
        <fullName evidence="5">LppX_LprAFG lipoprotein</fullName>
    </submittedName>
</protein>
<sequence length="218" mass="22783">MRSIPLVVTAGLALVAAAACSNGGDLPAADEFIPEAATAMREVESVRFDLAVDGEVPGLDVKAADGVVTADGSAEGTGTLTAFGMDIEAEYVIIGEDAWVKGPTGGFQQIPVGDDLLPYDPTLLLDPDAGVATLLEAVESAEPEDTEKIDGVETYRYAVEFDPAAFATLIPAEGDWNAATVWFDQETSRVVKAEFSQGDAIVTLLLSDYDEPVTIDAP</sequence>
<keyword evidence="6" id="KW-1185">Reference proteome</keyword>
<dbReference type="AlphaFoldDB" id="A0A9X3PBP9"/>
<feature type="chain" id="PRO_5040840849" evidence="4">
    <location>
        <begin position="22"/>
        <end position="218"/>
    </location>
</feature>
<dbReference type="Pfam" id="PF07161">
    <property type="entry name" value="LppX_LprAFG"/>
    <property type="match status" value="1"/>
</dbReference>
<keyword evidence="3" id="KW-1003">Cell membrane</keyword>
<comment type="subcellular location">
    <subcellularLocation>
        <location evidence="1">Cell envelope</location>
    </subcellularLocation>
</comment>
<reference evidence="5" key="1">
    <citation type="submission" date="2022-12" db="EMBL/GenBank/DDBJ databases">
        <title>Gycomyces niveus sp.nov.,a novel actinomycete isolated from soil in Shouguan.</title>
        <authorList>
            <person name="Yang X."/>
        </authorList>
    </citation>
    <scope>NUCLEOTIDE SEQUENCE</scope>
    <source>
        <strain evidence="5">NEAU-A15</strain>
    </source>
</reference>
<keyword evidence="3" id="KW-0472">Membrane</keyword>
<dbReference type="GO" id="GO:0030313">
    <property type="term" value="C:cell envelope"/>
    <property type="evidence" value="ECO:0007669"/>
    <property type="project" value="UniProtKB-SubCell"/>
</dbReference>
<organism evidence="5 6">
    <name type="scientific">Glycomyces luteolus</name>
    <dbReference type="NCBI Taxonomy" id="2670330"/>
    <lineage>
        <taxon>Bacteria</taxon>
        <taxon>Bacillati</taxon>
        <taxon>Actinomycetota</taxon>
        <taxon>Actinomycetes</taxon>
        <taxon>Glycomycetales</taxon>
        <taxon>Glycomycetaceae</taxon>
        <taxon>Glycomyces</taxon>
    </lineage>
</organism>
<dbReference type="PROSITE" id="PS51257">
    <property type="entry name" value="PROKAR_LIPOPROTEIN"/>
    <property type="match status" value="1"/>
</dbReference>